<dbReference type="EC" id="3.4.21.89" evidence="4 7"/>
<name>A0A3R6AJU3_9FIRM</name>
<evidence type="ECO:0000256" key="5">
    <source>
        <dbReference type="ARBA" id="ARBA00022801"/>
    </source>
</evidence>
<dbReference type="InterPro" id="IPR036286">
    <property type="entry name" value="LexA/Signal_pep-like_sf"/>
</dbReference>
<dbReference type="PRINTS" id="PR00727">
    <property type="entry name" value="LEADERPTASE"/>
</dbReference>
<dbReference type="GO" id="GO:0006465">
    <property type="term" value="P:signal peptide processing"/>
    <property type="evidence" value="ECO:0007669"/>
    <property type="project" value="InterPro"/>
</dbReference>
<dbReference type="PANTHER" id="PTHR43390">
    <property type="entry name" value="SIGNAL PEPTIDASE I"/>
    <property type="match status" value="1"/>
</dbReference>
<protein>
    <recommendedName>
        <fullName evidence="4 7">Signal peptidase I</fullName>
        <ecNumber evidence="4 7">3.4.21.89</ecNumber>
    </recommendedName>
</protein>
<dbReference type="EMBL" id="QSFX01000007">
    <property type="protein sequence ID" value="RHA90033.1"/>
    <property type="molecule type" value="Genomic_DNA"/>
</dbReference>
<evidence type="ECO:0000256" key="1">
    <source>
        <dbReference type="ARBA" id="ARBA00000677"/>
    </source>
</evidence>
<dbReference type="InterPro" id="IPR019533">
    <property type="entry name" value="Peptidase_S26"/>
</dbReference>
<evidence type="ECO:0000313" key="10">
    <source>
        <dbReference type="Proteomes" id="UP000283492"/>
    </source>
</evidence>
<dbReference type="CDD" id="cd06530">
    <property type="entry name" value="S26_SPase_I"/>
    <property type="match status" value="1"/>
</dbReference>
<keyword evidence="5 7" id="KW-0378">Hydrolase</keyword>
<evidence type="ECO:0000313" key="9">
    <source>
        <dbReference type="EMBL" id="RHA90033.1"/>
    </source>
</evidence>
<dbReference type="InterPro" id="IPR019758">
    <property type="entry name" value="Pept_S26A_signal_pept_1_CS"/>
</dbReference>
<sequence length="188" mass="20925">MNGGEQYSLDMALLKIREEKRKRKMRSERAVILFVVWILVFRVCGIMRVDGNSMRPACHPGDIVFFLRILPDGVGYGDAVILKDASGEYLIKRIAGLPGDVMEVDREGHLTRNGAKVQETDVIFGLSETGDSVDYPYTVPEGSYFFLGDNRPVSLDSRMLGAAGREEIKGKVIWAAGAGRWNKKTGKR</sequence>
<dbReference type="PANTHER" id="PTHR43390:SF1">
    <property type="entry name" value="CHLOROPLAST PROCESSING PEPTIDASE"/>
    <property type="match status" value="1"/>
</dbReference>
<dbReference type="InterPro" id="IPR000223">
    <property type="entry name" value="Pept_S26A_signal_pept_1"/>
</dbReference>
<dbReference type="SUPFAM" id="SSF51306">
    <property type="entry name" value="LexA/Signal peptidase"/>
    <property type="match status" value="1"/>
</dbReference>
<proteinExistence type="inferred from homology"/>
<dbReference type="Gene3D" id="2.10.109.10">
    <property type="entry name" value="Umud Fragment, subunit A"/>
    <property type="match status" value="1"/>
</dbReference>
<evidence type="ECO:0000256" key="3">
    <source>
        <dbReference type="ARBA" id="ARBA00009370"/>
    </source>
</evidence>
<feature type="active site" evidence="6">
    <location>
        <position position="53"/>
    </location>
</feature>
<evidence type="ECO:0000256" key="4">
    <source>
        <dbReference type="ARBA" id="ARBA00013208"/>
    </source>
</evidence>
<comment type="similarity">
    <text evidence="3 7">Belongs to the peptidase S26 family.</text>
</comment>
<keyword evidence="7" id="KW-0645">Protease</keyword>
<dbReference type="PROSITE" id="PS00761">
    <property type="entry name" value="SPASE_I_3"/>
    <property type="match status" value="1"/>
</dbReference>
<organism evidence="9 10">
    <name type="scientific">Roseburia inulinivorans</name>
    <dbReference type="NCBI Taxonomy" id="360807"/>
    <lineage>
        <taxon>Bacteria</taxon>
        <taxon>Bacillati</taxon>
        <taxon>Bacillota</taxon>
        <taxon>Clostridia</taxon>
        <taxon>Lachnospirales</taxon>
        <taxon>Lachnospiraceae</taxon>
        <taxon>Roseburia</taxon>
    </lineage>
</organism>
<dbReference type="Proteomes" id="UP000283492">
    <property type="component" value="Unassembled WGS sequence"/>
</dbReference>
<feature type="active site" evidence="6">
    <location>
        <position position="92"/>
    </location>
</feature>
<keyword evidence="7" id="KW-0812">Transmembrane</keyword>
<evidence type="ECO:0000256" key="7">
    <source>
        <dbReference type="RuleBase" id="RU362042"/>
    </source>
</evidence>
<dbReference type="GO" id="GO:0005886">
    <property type="term" value="C:plasma membrane"/>
    <property type="evidence" value="ECO:0007669"/>
    <property type="project" value="UniProtKB-SubCell"/>
</dbReference>
<evidence type="ECO:0000256" key="6">
    <source>
        <dbReference type="PIRSR" id="PIRSR600223-1"/>
    </source>
</evidence>
<dbReference type="GO" id="GO:0009003">
    <property type="term" value="F:signal peptidase activity"/>
    <property type="evidence" value="ECO:0007669"/>
    <property type="project" value="UniProtKB-EC"/>
</dbReference>
<reference evidence="9 10" key="1">
    <citation type="submission" date="2018-08" db="EMBL/GenBank/DDBJ databases">
        <title>A genome reference for cultivated species of the human gut microbiota.</title>
        <authorList>
            <person name="Zou Y."/>
            <person name="Xue W."/>
            <person name="Luo G."/>
        </authorList>
    </citation>
    <scope>NUCLEOTIDE SEQUENCE [LARGE SCALE GENOMIC DNA]</scope>
    <source>
        <strain evidence="9 10">AM42-1AC</strain>
    </source>
</reference>
<feature type="domain" description="Peptidase S26" evidence="8">
    <location>
        <begin position="31"/>
        <end position="173"/>
    </location>
</feature>
<keyword evidence="7" id="KW-1133">Transmembrane helix</keyword>
<dbReference type="PROSITE" id="PS00760">
    <property type="entry name" value="SPASE_I_2"/>
    <property type="match status" value="1"/>
</dbReference>
<evidence type="ECO:0000256" key="2">
    <source>
        <dbReference type="ARBA" id="ARBA00004401"/>
    </source>
</evidence>
<dbReference type="AlphaFoldDB" id="A0A3R6AJU3"/>
<gene>
    <name evidence="9" type="primary">lepB</name>
    <name evidence="9" type="ORF">DW914_05900</name>
</gene>
<keyword evidence="7" id="KW-0472">Membrane</keyword>
<comment type="caution">
    <text evidence="9">The sequence shown here is derived from an EMBL/GenBank/DDBJ whole genome shotgun (WGS) entry which is preliminary data.</text>
</comment>
<dbReference type="RefSeq" id="WP_118580533.1">
    <property type="nucleotide sequence ID" value="NZ_CABJFX010000007.1"/>
</dbReference>
<dbReference type="InterPro" id="IPR019757">
    <property type="entry name" value="Pept_S26A_signal_pept_1_Lys-AS"/>
</dbReference>
<comment type="catalytic activity">
    <reaction evidence="1 7">
        <text>Cleavage of hydrophobic, N-terminal signal or leader sequences from secreted and periplasmic proteins.</text>
        <dbReference type="EC" id="3.4.21.89"/>
    </reaction>
</comment>
<dbReference type="NCBIfam" id="TIGR02227">
    <property type="entry name" value="sigpep_I_bact"/>
    <property type="match status" value="1"/>
</dbReference>
<evidence type="ECO:0000259" key="8">
    <source>
        <dbReference type="Pfam" id="PF10502"/>
    </source>
</evidence>
<dbReference type="GO" id="GO:0004252">
    <property type="term" value="F:serine-type endopeptidase activity"/>
    <property type="evidence" value="ECO:0007669"/>
    <property type="project" value="InterPro"/>
</dbReference>
<dbReference type="Pfam" id="PF10502">
    <property type="entry name" value="Peptidase_S26"/>
    <property type="match status" value="1"/>
</dbReference>
<feature type="transmembrane region" description="Helical" evidence="7">
    <location>
        <begin position="30"/>
        <end position="49"/>
    </location>
</feature>
<comment type="subcellular location">
    <subcellularLocation>
        <location evidence="2">Cell membrane</location>
        <topology evidence="2">Single-pass type II membrane protein</topology>
    </subcellularLocation>
    <subcellularLocation>
        <location evidence="7">Membrane</location>
        <topology evidence="7">Single-pass type II membrane protein</topology>
    </subcellularLocation>
</comment>
<accession>A0A3R6AJU3</accession>